<evidence type="ECO:0000259" key="4">
    <source>
        <dbReference type="Pfam" id="PF02729"/>
    </source>
</evidence>
<dbReference type="PANTHER" id="PTHR45753">
    <property type="entry name" value="ORNITHINE CARBAMOYLTRANSFERASE, MITOCHONDRIAL"/>
    <property type="match status" value="1"/>
</dbReference>
<evidence type="ECO:0000259" key="3">
    <source>
        <dbReference type="Pfam" id="PF00185"/>
    </source>
</evidence>
<reference evidence="5" key="1">
    <citation type="submission" date="2022-12" db="EMBL/GenBank/DDBJ databases">
        <title>New Phytohabitans aurantiacus sp. RD004123 nov., an actinomycete isolated from soil.</title>
        <authorList>
            <person name="Triningsih D.W."/>
            <person name="Harunari E."/>
            <person name="Igarashi Y."/>
        </authorList>
    </citation>
    <scope>NUCLEOTIDE SEQUENCE</scope>
    <source>
        <strain evidence="5">RD004123</strain>
    </source>
</reference>
<keyword evidence="1 2" id="KW-0808">Transferase</keyword>
<dbReference type="Gene3D" id="3.40.50.1370">
    <property type="entry name" value="Aspartate/ornithine carbamoyltransferase"/>
    <property type="match status" value="2"/>
</dbReference>
<evidence type="ECO:0000313" key="5">
    <source>
        <dbReference type="EMBL" id="GLI03491.1"/>
    </source>
</evidence>
<dbReference type="SUPFAM" id="SSF53671">
    <property type="entry name" value="Aspartate/ornithine carbamoyltransferase"/>
    <property type="match status" value="1"/>
</dbReference>
<dbReference type="Pfam" id="PF00185">
    <property type="entry name" value="OTCace"/>
    <property type="match status" value="1"/>
</dbReference>
<feature type="domain" description="Aspartate/ornithine carbamoyltransferase carbamoyl-P binding" evidence="4">
    <location>
        <begin position="2"/>
        <end position="141"/>
    </location>
</feature>
<dbReference type="PRINTS" id="PR00102">
    <property type="entry name" value="OTCASE"/>
</dbReference>
<dbReference type="Pfam" id="PF02729">
    <property type="entry name" value="OTCace_N"/>
    <property type="match status" value="1"/>
</dbReference>
<protein>
    <submittedName>
        <fullName evidence="5">Ornithine carbamoyltransferase</fullName>
    </submittedName>
</protein>
<sequence length="308" mass="33030">MRHLLSIDDLPAEELAGIVRRSARYALDERPARPGPLTGAVAGIYFRRTSTRTRTAFTVAALRLGADVIAFGPHDLQENTGESTSDTGRVLSSFLDVFVARTADAPAELRTMADQDTMAVINAMTSDEHPTQAIADLSTLQTLRGGLDGVRVCYIGEGNNTAAALALALARVPGARLHLVTPPGYGVPTETVAAAVRASAATGARITESHDPAELPDDADVLYTTRWQTTGTVKADPDWRTVFEPFRVTGEVMKRVPDAVFMHDLPAHRGEEVDAEVLDGERSVAFTQARHKLFSAMAVLEWAVAGAE</sequence>
<evidence type="ECO:0000256" key="1">
    <source>
        <dbReference type="ARBA" id="ARBA00022679"/>
    </source>
</evidence>
<dbReference type="InterPro" id="IPR006130">
    <property type="entry name" value="Asp/Orn_carbamoylTrfase"/>
</dbReference>
<accession>A0ABQ5RA54</accession>
<comment type="caution">
    <text evidence="5">The sequence shown here is derived from an EMBL/GenBank/DDBJ whole genome shotgun (WGS) entry which is preliminary data.</text>
</comment>
<dbReference type="InterPro" id="IPR006132">
    <property type="entry name" value="Asp/Orn_carbamoyltranf_P-bd"/>
</dbReference>
<evidence type="ECO:0000256" key="2">
    <source>
        <dbReference type="RuleBase" id="RU003634"/>
    </source>
</evidence>
<comment type="similarity">
    <text evidence="2">Belongs to the aspartate/ornithine carbamoyltransferase superfamily.</text>
</comment>
<dbReference type="PANTHER" id="PTHR45753:SF3">
    <property type="entry name" value="ORNITHINE TRANSCARBAMYLASE, MITOCHONDRIAL"/>
    <property type="match status" value="1"/>
</dbReference>
<proteinExistence type="inferred from homology"/>
<dbReference type="Proteomes" id="UP001144280">
    <property type="component" value="Unassembled WGS sequence"/>
</dbReference>
<gene>
    <name evidence="5" type="ORF">Pa4123_87690</name>
</gene>
<feature type="domain" description="Aspartate/ornithine carbamoyltransferase Asp/Orn-binding" evidence="3">
    <location>
        <begin position="148"/>
        <end position="302"/>
    </location>
</feature>
<dbReference type="InterPro" id="IPR006131">
    <property type="entry name" value="Asp_carbamoyltransf_Asp/Orn-bd"/>
</dbReference>
<dbReference type="EMBL" id="BSDI01000086">
    <property type="protein sequence ID" value="GLI03491.1"/>
    <property type="molecule type" value="Genomic_DNA"/>
</dbReference>
<dbReference type="InterPro" id="IPR002292">
    <property type="entry name" value="Orn/put_carbamltrans"/>
</dbReference>
<dbReference type="PRINTS" id="PR00100">
    <property type="entry name" value="AOTCASE"/>
</dbReference>
<dbReference type="InterPro" id="IPR036901">
    <property type="entry name" value="Asp/Orn_carbamoylTrfase_sf"/>
</dbReference>
<evidence type="ECO:0000313" key="6">
    <source>
        <dbReference type="Proteomes" id="UP001144280"/>
    </source>
</evidence>
<keyword evidence="6" id="KW-1185">Reference proteome</keyword>
<organism evidence="5 6">
    <name type="scientific">Phytohabitans aurantiacus</name>
    <dbReference type="NCBI Taxonomy" id="3016789"/>
    <lineage>
        <taxon>Bacteria</taxon>
        <taxon>Bacillati</taxon>
        <taxon>Actinomycetota</taxon>
        <taxon>Actinomycetes</taxon>
        <taxon>Micromonosporales</taxon>
        <taxon>Micromonosporaceae</taxon>
    </lineage>
</organism>
<name>A0ABQ5RA54_9ACTN</name>